<name>A0A4Y8L762_9BACT</name>
<reference evidence="4 5" key="1">
    <citation type="submission" date="2019-03" db="EMBL/GenBank/DDBJ databases">
        <title>San Antonio Military Medical Center submission to MRSN (WRAIR), pending publication.</title>
        <authorList>
            <person name="Blyth D.M."/>
            <person name="Mccarthy S.L."/>
            <person name="Schall S.E."/>
            <person name="Stam J.A."/>
            <person name="Ong A.C."/>
            <person name="Mcgann P.T."/>
        </authorList>
    </citation>
    <scope>NUCLEOTIDE SEQUENCE [LARGE SCALE GENOMIC DNA]</scope>
    <source>
        <strain evidence="4 5">MRSN571793</strain>
    </source>
</reference>
<dbReference type="STRING" id="1121485.GCA_000426485_02225"/>
<dbReference type="InterPro" id="IPR005116">
    <property type="entry name" value="Transp-assoc_OB_typ1"/>
</dbReference>
<dbReference type="InterPro" id="IPR008995">
    <property type="entry name" value="Mo/tungstate-bd_C_term_dom"/>
</dbReference>
<dbReference type="NCBIfam" id="TIGR00638">
    <property type="entry name" value="Mop"/>
    <property type="match status" value="1"/>
</dbReference>
<keyword evidence="5" id="KW-1185">Reference proteome</keyword>
<proteinExistence type="predicted"/>
<dbReference type="GO" id="GO:0015689">
    <property type="term" value="P:molybdate ion transport"/>
    <property type="evidence" value="ECO:0007669"/>
    <property type="project" value="InterPro"/>
</dbReference>
<dbReference type="AlphaFoldDB" id="A0A4Y8L762"/>
<dbReference type="EMBL" id="SOML01000005">
    <property type="protein sequence ID" value="TFD96346.1"/>
    <property type="molecule type" value="Genomic_DNA"/>
</dbReference>
<evidence type="ECO:0000256" key="1">
    <source>
        <dbReference type="ARBA" id="ARBA00022505"/>
    </source>
</evidence>
<dbReference type="Pfam" id="PF03459">
    <property type="entry name" value="TOBE"/>
    <property type="match status" value="1"/>
</dbReference>
<evidence type="ECO:0000256" key="2">
    <source>
        <dbReference type="PROSITE-ProRule" id="PRU01213"/>
    </source>
</evidence>
<dbReference type="SUPFAM" id="SSF50331">
    <property type="entry name" value="MOP-like"/>
    <property type="match status" value="1"/>
</dbReference>
<evidence type="ECO:0000313" key="5">
    <source>
        <dbReference type="Proteomes" id="UP000297861"/>
    </source>
</evidence>
<dbReference type="PROSITE" id="PS51866">
    <property type="entry name" value="MOP"/>
    <property type="match status" value="1"/>
</dbReference>
<dbReference type="Gene3D" id="2.40.50.100">
    <property type="match status" value="1"/>
</dbReference>
<evidence type="ECO:0000313" key="4">
    <source>
        <dbReference type="EMBL" id="TFD96346.1"/>
    </source>
</evidence>
<organism evidence="4 5">
    <name type="scientific">Dysgonomonas capnocytophagoides</name>
    <dbReference type="NCBI Taxonomy" id="45254"/>
    <lineage>
        <taxon>Bacteria</taxon>
        <taxon>Pseudomonadati</taxon>
        <taxon>Bacteroidota</taxon>
        <taxon>Bacteroidia</taxon>
        <taxon>Bacteroidales</taxon>
        <taxon>Dysgonomonadaceae</taxon>
        <taxon>Dysgonomonas</taxon>
    </lineage>
</organism>
<dbReference type="OrthoDB" id="122515at2"/>
<protein>
    <submittedName>
        <fullName evidence="4">Molybdenum-pterin-binding protein</fullName>
    </submittedName>
</protein>
<dbReference type="RefSeq" id="WP_134436237.1">
    <property type="nucleotide sequence ID" value="NZ_SOML01000005.1"/>
</dbReference>
<keyword evidence="1 2" id="KW-0500">Molybdenum</keyword>
<feature type="domain" description="Mop" evidence="3">
    <location>
        <begin position="2"/>
        <end position="68"/>
    </location>
</feature>
<gene>
    <name evidence="4" type="ORF">E2605_09235</name>
</gene>
<dbReference type="InterPro" id="IPR004606">
    <property type="entry name" value="Mop_domain"/>
</dbReference>
<sequence>MKLSARNDLKGTITDIKRGSVMAKVTIDLGNGQTIASVVTVDSVDELELKVGDEAHAIIKSTEVLIGK</sequence>
<accession>A0A4Y8L762</accession>
<dbReference type="Proteomes" id="UP000297861">
    <property type="component" value="Unassembled WGS sequence"/>
</dbReference>
<comment type="caution">
    <text evidence="4">The sequence shown here is derived from an EMBL/GenBank/DDBJ whole genome shotgun (WGS) entry which is preliminary data.</text>
</comment>
<evidence type="ECO:0000259" key="3">
    <source>
        <dbReference type="PROSITE" id="PS51866"/>
    </source>
</evidence>